<keyword evidence="1" id="KW-1133">Transmembrane helix</keyword>
<feature type="transmembrane region" description="Helical" evidence="1">
    <location>
        <begin position="109"/>
        <end position="129"/>
    </location>
</feature>
<organism evidence="2 3">
    <name type="scientific">Paramecium octaurelia</name>
    <dbReference type="NCBI Taxonomy" id="43137"/>
    <lineage>
        <taxon>Eukaryota</taxon>
        <taxon>Sar</taxon>
        <taxon>Alveolata</taxon>
        <taxon>Ciliophora</taxon>
        <taxon>Intramacronucleata</taxon>
        <taxon>Oligohymenophorea</taxon>
        <taxon>Peniculida</taxon>
        <taxon>Parameciidae</taxon>
        <taxon>Paramecium</taxon>
    </lineage>
</organism>
<evidence type="ECO:0008006" key="4">
    <source>
        <dbReference type="Google" id="ProtNLM"/>
    </source>
</evidence>
<dbReference type="OMA" id="EAFVFWP"/>
<dbReference type="AlphaFoldDB" id="A0A8S1VGF8"/>
<dbReference type="OrthoDB" id="306934at2759"/>
<name>A0A8S1VGF8_PAROT</name>
<evidence type="ECO:0000313" key="3">
    <source>
        <dbReference type="Proteomes" id="UP000683925"/>
    </source>
</evidence>
<protein>
    <recommendedName>
        <fullName evidence="4">Transmembrane protein</fullName>
    </recommendedName>
</protein>
<dbReference type="EMBL" id="CAJJDP010000061">
    <property type="protein sequence ID" value="CAD8173796.1"/>
    <property type="molecule type" value="Genomic_DNA"/>
</dbReference>
<keyword evidence="1" id="KW-0472">Membrane</keyword>
<comment type="caution">
    <text evidence="2">The sequence shown here is derived from an EMBL/GenBank/DDBJ whole genome shotgun (WGS) entry which is preliminary data.</text>
</comment>
<reference evidence="2" key="1">
    <citation type="submission" date="2021-01" db="EMBL/GenBank/DDBJ databases">
        <authorList>
            <consortium name="Genoscope - CEA"/>
            <person name="William W."/>
        </authorList>
    </citation>
    <scope>NUCLEOTIDE SEQUENCE</scope>
</reference>
<keyword evidence="1" id="KW-0812">Transmembrane</keyword>
<feature type="transmembrane region" description="Helical" evidence="1">
    <location>
        <begin position="6"/>
        <end position="26"/>
    </location>
</feature>
<evidence type="ECO:0000256" key="1">
    <source>
        <dbReference type="SAM" id="Phobius"/>
    </source>
</evidence>
<evidence type="ECO:0000313" key="2">
    <source>
        <dbReference type="EMBL" id="CAD8173796.1"/>
    </source>
</evidence>
<gene>
    <name evidence="2" type="ORF">POCTA_138.1.T0620218</name>
</gene>
<dbReference type="Proteomes" id="UP000683925">
    <property type="component" value="Unassembled WGS sequence"/>
</dbReference>
<sequence>MEDLEYAGINFGVIVFLYLFSVLFFLKLNTKRFTQKTQDQNQNTPSSCLDQILEAFVFWPCETKKNRKLICIEKILNVIVIFTNQEVAQSLFEQQQNFKDDLQVQLFKYLYIPLICFVGFLLQKVFYYMNYCFYKKCIFKQLEKKYPKTSKFAFSDPRSRSMFFFGYVIANLVVIVIVFSDAKNATFGSCILSALISSGIQIFGLELLFVIVLIQFIQIDYKIYTILFQQKQLIQSNEKIERYNQEIQTLR</sequence>
<feature type="transmembrane region" description="Helical" evidence="1">
    <location>
        <begin position="161"/>
        <end position="179"/>
    </location>
</feature>
<keyword evidence="3" id="KW-1185">Reference proteome</keyword>
<feature type="transmembrane region" description="Helical" evidence="1">
    <location>
        <begin position="191"/>
        <end position="217"/>
    </location>
</feature>
<accession>A0A8S1VGF8</accession>
<proteinExistence type="predicted"/>